<evidence type="ECO:0000313" key="4">
    <source>
        <dbReference type="EMBL" id="CCC72141.1"/>
    </source>
</evidence>
<dbReference type="PANTHER" id="PTHR10204:SF34">
    <property type="entry name" value="NAD(P)H DEHYDROGENASE [QUINONE] 1 ISOFORM 1"/>
    <property type="match status" value="1"/>
</dbReference>
<evidence type="ECO:0000313" key="5">
    <source>
        <dbReference type="Proteomes" id="UP000001640"/>
    </source>
</evidence>
<dbReference type="GO" id="GO:0003955">
    <property type="term" value="F:NAD(P)H dehydrogenase (quinone) activity"/>
    <property type="evidence" value="ECO:0007669"/>
    <property type="project" value="TreeGrafter"/>
</dbReference>
<dbReference type="GO" id="GO:0005829">
    <property type="term" value="C:cytosol"/>
    <property type="evidence" value="ECO:0007669"/>
    <property type="project" value="TreeGrafter"/>
</dbReference>
<name>G0VKV3_NAUCA</name>
<dbReference type="InterPro" id="IPR051545">
    <property type="entry name" value="NAD(P)H_dehydrogenase_qn"/>
</dbReference>
<sequence>MKVLIVFAHPEKRSFNGSLLDETVKYLTEKGDQVKVSDLYRMNWKTTLDENDFPSFEKGTRLYPVLQSAKSSYSEEKFTKDVMEEQEKMKWADLIILQFPFWWFSVPAILKGWVDRVFTYNFAYGLGEYDETHFGERYGEGAMVGKKGMLMVTAGGHPEIFSKRGIDGPIDDLLFPINHGLFFYMGMDVLPSFVNYQIESADEKRFQEVLGNLKKILDNIDTIKPINYRKQNFGDYVIPAATLKEGLELPGETGYDMHILKD</sequence>
<dbReference type="eggNOG" id="ENOG502QWY5">
    <property type="taxonomic scope" value="Eukaryota"/>
</dbReference>
<feature type="domain" description="Flavodoxin-like fold" evidence="3">
    <location>
        <begin position="1"/>
        <end position="215"/>
    </location>
</feature>
<dbReference type="SUPFAM" id="SSF52218">
    <property type="entry name" value="Flavoproteins"/>
    <property type="match status" value="1"/>
</dbReference>
<dbReference type="OrthoDB" id="26889at2759"/>
<reference key="2">
    <citation type="submission" date="2011-08" db="EMBL/GenBank/DDBJ databases">
        <title>Genome sequence of Naumovozyma castellii.</title>
        <authorList>
            <person name="Gordon J.L."/>
            <person name="Armisen D."/>
            <person name="Proux-Wera E."/>
            <person name="OhEigeartaigh S.S."/>
            <person name="Byrne K.P."/>
            <person name="Wolfe K.H."/>
        </authorList>
    </citation>
    <scope>NUCLEOTIDE SEQUENCE</scope>
    <source>
        <strain>Type strain:CBS 4309</strain>
    </source>
</reference>
<evidence type="ECO:0000256" key="2">
    <source>
        <dbReference type="ARBA" id="ARBA00023002"/>
    </source>
</evidence>
<dbReference type="Gene3D" id="3.40.50.360">
    <property type="match status" value="1"/>
</dbReference>
<dbReference type="PANTHER" id="PTHR10204">
    <property type="entry name" value="NAD P H OXIDOREDUCTASE-RELATED"/>
    <property type="match status" value="1"/>
</dbReference>
<gene>
    <name evidence="4" type="primary">NCAS0J01620</name>
    <name evidence="4" type="ordered locus">NCAS_0J01620</name>
</gene>
<protein>
    <recommendedName>
        <fullName evidence="3">Flavodoxin-like fold domain-containing protein</fullName>
    </recommendedName>
</protein>
<dbReference type="Proteomes" id="UP000001640">
    <property type="component" value="Chromosome 10"/>
</dbReference>
<evidence type="ECO:0000259" key="3">
    <source>
        <dbReference type="Pfam" id="PF02525"/>
    </source>
</evidence>
<accession>G0VKV3</accession>
<dbReference type="InterPro" id="IPR003680">
    <property type="entry name" value="Flavodoxin_fold"/>
</dbReference>
<dbReference type="InterPro" id="IPR029039">
    <property type="entry name" value="Flavoprotein-like_sf"/>
</dbReference>
<dbReference type="EMBL" id="HE576761">
    <property type="protein sequence ID" value="CCC72141.1"/>
    <property type="molecule type" value="Genomic_DNA"/>
</dbReference>
<dbReference type="AlphaFoldDB" id="G0VKV3"/>
<dbReference type="Pfam" id="PF02525">
    <property type="entry name" value="Flavodoxin_2"/>
    <property type="match status" value="1"/>
</dbReference>
<dbReference type="OMA" id="PEHFLYA"/>
<dbReference type="InParanoid" id="G0VKV3"/>
<keyword evidence="2" id="KW-0560">Oxidoreductase</keyword>
<dbReference type="GeneID" id="96905838"/>
<dbReference type="HOGENOM" id="CLU_058643_2_1_1"/>
<keyword evidence="5" id="KW-1185">Reference proteome</keyword>
<evidence type="ECO:0000256" key="1">
    <source>
        <dbReference type="ARBA" id="ARBA00006252"/>
    </source>
</evidence>
<dbReference type="KEGG" id="ncs:NCAS_0J01620"/>
<organism evidence="4 5">
    <name type="scientific">Naumovozyma castellii</name>
    <name type="common">Yeast</name>
    <name type="synonym">Saccharomyces castellii</name>
    <dbReference type="NCBI Taxonomy" id="27288"/>
    <lineage>
        <taxon>Eukaryota</taxon>
        <taxon>Fungi</taxon>
        <taxon>Dikarya</taxon>
        <taxon>Ascomycota</taxon>
        <taxon>Saccharomycotina</taxon>
        <taxon>Saccharomycetes</taxon>
        <taxon>Saccharomycetales</taxon>
        <taxon>Saccharomycetaceae</taxon>
        <taxon>Naumovozyma</taxon>
    </lineage>
</organism>
<dbReference type="RefSeq" id="XP_003678479.1">
    <property type="nucleotide sequence ID" value="XM_003678431.1"/>
</dbReference>
<proteinExistence type="inferred from homology"/>
<comment type="similarity">
    <text evidence="1">Belongs to the NAD(P)H dehydrogenase (quinone) family.</text>
</comment>
<reference evidence="4 5" key="1">
    <citation type="journal article" date="2011" name="Proc. Natl. Acad. Sci. U.S.A.">
        <title>Evolutionary erosion of yeast sex chromosomes by mating-type switching accidents.</title>
        <authorList>
            <person name="Gordon J.L."/>
            <person name="Armisen D."/>
            <person name="Proux-Wera E."/>
            <person name="Oheigeartaigh S.S."/>
            <person name="Byrne K.P."/>
            <person name="Wolfe K.H."/>
        </authorList>
    </citation>
    <scope>NUCLEOTIDE SEQUENCE [LARGE SCALE GENOMIC DNA]</scope>
    <source>
        <strain evidence="5">ATCC 76901 / BCRC 22586 / CBS 4309 / NBRC 1992 / NRRL Y-12630</strain>
    </source>
</reference>